<dbReference type="Pfam" id="PF12732">
    <property type="entry name" value="YtxH"/>
    <property type="match status" value="1"/>
</dbReference>
<dbReference type="InterPro" id="IPR024623">
    <property type="entry name" value="YtxH"/>
</dbReference>
<protein>
    <submittedName>
        <fullName evidence="2">YtxH-like protein</fullName>
    </submittedName>
</protein>
<keyword evidence="1" id="KW-0812">Transmembrane</keyword>
<keyword evidence="1" id="KW-0472">Membrane</keyword>
<evidence type="ECO:0000313" key="2">
    <source>
        <dbReference type="EMBL" id="PJJ48413.1"/>
    </source>
</evidence>
<evidence type="ECO:0000256" key="1">
    <source>
        <dbReference type="SAM" id="Phobius"/>
    </source>
</evidence>
<dbReference type="RefSeq" id="WP_100338358.1">
    <property type="nucleotide sequence ID" value="NZ_PGFA01000004.1"/>
</dbReference>
<name>A0A2M9ARZ9_9BACT</name>
<gene>
    <name evidence="2" type="ORF">CLV45_4118</name>
</gene>
<proteinExistence type="predicted"/>
<dbReference type="Proteomes" id="UP000228535">
    <property type="component" value="Unassembled WGS sequence"/>
</dbReference>
<organism evidence="2 3">
    <name type="scientific">Hymenobacter chitinivorans DSM 11115</name>
    <dbReference type="NCBI Taxonomy" id="1121954"/>
    <lineage>
        <taxon>Bacteria</taxon>
        <taxon>Pseudomonadati</taxon>
        <taxon>Bacteroidota</taxon>
        <taxon>Cytophagia</taxon>
        <taxon>Cytophagales</taxon>
        <taxon>Hymenobacteraceae</taxon>
        <taxon>Hymenobacter</taxon>
    </lineage>
</organism>
<dbReference type="AlphaFoldDB" id="A0A2M9ARZ9"/>
<evidence type="ECO:0000313" key="3">
    <source>
        <dbReference type="Proteomes" id="UP000228535"/>
    </source>
</evidence>
<reference evidence="2 3" key="1">
    <citation type="submission" date="2017-11" db="EMBL/GenBank/DDBJ databases">
        <title>Genomic Encyclopedia of Archaeal and Bacterial Type Strains, Phase II (KMG-II): From Individual Species to Whole Genera.</title>
        <authorList>
            <person name="Goeker M."/>
        </authorList>
    </citation>
    <scope>NUCLEOTIDE SEQUENCE [LARGE SCALE GENOMIC DNA]</scope>
    <source>
        <strain evidence="2 3">DSM 11115</strain>
    </source>
</reference>
<dbReference type="OrthoDB" id="598035at2"/>
<sequence length="104" mass="11101">MGSKTTTGILCFAGGALTGAAVGLLFAPEKGRETRSWLSYQLEKYREVLADLTESLVTSRGEVGPTSSAKSEGQRVIQDAKSKAEQLLGDVDQLINQINSRKAV</sequence>
<keyword evidence="3" id="KW-1185">Reference proteome</keyword>
<feature type="transmembrane region" description="Helical" evidence="1">
    <location>
        <begin position="6"/>
        <end position="27"/>
    </location>
</feature>
<keyword evidence="1" id="KW-1133">Transmembrane helix</keyword>
<comment type="caution">
    <text evidence="2">The sequence shown here is derived from an EMBL/GenBank/DDBJ whole genome shotgun (WGS) entry which is preliminary data.</text>
</comment>
<dbReference type="EMBL" id="PGFA01000004">
    <property type="protein sequence ID" value="PJJ48413.1"/>
    <property type="molecule type" value="Genomic_DNA"/>
</dbReference>
<accession>A0A2M9ARZ9</accession>